<reference evidence="2" key="2">
    <citation type="journal article" name="BMC Genomics">
        <title>New genome assemblies reveal patterns of domestication and adaptation across Brettanomyces (Dekkera) species.</title>
        <authorList>
            <person name="Roach M.J."/>
            <person name="Borneman A.R."/>
        </authorList>
    </citation>
    <scope>NUCLEOTIDE SEQUENCE</scope>
    <source>
        <strain evidence="2">UCD 2041</strain>
    </source>
</reference>
<evidence type="ECO:0000313" key="2">
    <source>
        <dbReference type="EMBL" id="QOU21814.1"/>
    </source>
</evidence>
<dbReference type="KEGG" id="bbrx:BRETT_001978"/>
<gene>
    <name evidence="2" type="ORF">BRETT_001978</name>
</gene>
<dbReference type="Proteomes" id="UP000663131">
    <property type="component" value="Chromosome 9"/>
</dbReference>
<sequence length="155" mass="17475">MQSFIVLLIVAALMIAVIVILPKISGVASYSRNDDYFEKKRKQQAIHLEEVRQKQLHQPLSSSTYIPPDEEESYIAASSSVSKGTTKTGLKEIYHKVKNVKITEDDIPVKLHLLDKPGKTPSTSTATTVEDDQDPNKYDFDLQELIKEELSKDRS</sequence>
<accession>A0A871RAY2</accession>
<evidence type="ECO:0000256" key="1">
    <source>
        <dbReference type="SAM" id="MobiDB-lite"/>
    </source>
</evidence>
<dbReference type="GeneID" id="64573902"/>
<proteinExistence type="predicted"/>
<evidence type="ECO:0000313" key="3">
    <source>
        <dbReference type="Proteomes" id="UP000663131"/>
    </source>
</evidence>
<reference evidence="2" key="1">
    <citation type="submission" date="2020-10" db="EMBL/GenBank/DDBJ databases">
        <authorList>
            <person name="Palmer J.M."/>
        </authorList>
    </citation>
    <scope>NUCLEOTIDE SEQUENCE</scope>
    <source>
        <strain evidence="2">UCD 2041</strain>
    </source>
</reference>
<organism evidence="2 3">
    <name type="scientific">Dekkera bruxellensis</name>
    <name type="common">Brettanomyces custersii</name>
    <dbReference type="NCBI Taxonomy" id="5007"/>
    <lineage>
        <taxon>Eukaryota</taxon>
        <taxon>Fungi</taxon>
        <taxon>Dikarya</taxon>
        <taxon>Ascomycota</taxon>
        <taxon>Saccharomycotina</taxon>
        <taxon>Pichiomycetes</taxon>
        <taxon>Pichiales</taxon>
        <taxon>Pichiaceae</taxon>
        <taxon>Brettanomyces</taxon>
    </lineage>
</organism>
<dbReference type="AlphaFoldDB" id="A0A871RAY2"/>
<feature type="region of interest" description="Disordered" evidence="1">
    <location>
        <begin position="113"/>
        <end position="137"/>
    </location>
</feature>
<dbReference type="RefSeq" id="XP_041138307.1">
    <property type="nucleotide sequence ID" value="XM_041280516.1"/>
</dbReference>
<dbReference type="OrthoDB" id="4092812at2759"/>
<protein>
    <submittedName>
        <fullName evidence="2">Uncharacterized protein</fullName>
    </submittedName>
</protein>
<dbReference type="EMBL" id="CP063137">
    <property type="protein sequence ID" value="QOU21814.1"/>
    <property type="molecule type" value="Genomic_DNA"/>
</dbReference>
<name>A0A871RAY2_DEKBR</name>